<dbReference type="AlphaFoldDB" id="A0A4Z0PU59"/>
<name>A0A4Z0PU59_9BACT</name>
<dbReference type="EMBL" id="SRMB01000008">
    <property type="protein sequence ID" value="TGE21025.1"/>
    <property type="molecule type" value="Genomic_DNA"/>
</dbReference>
<sequence length="140" mass="15587">MTKLYVDIDGVLLTAKHTRPAPGVEEFVVFVTQHFECYWLTTHCKGDGTAALRYLSTYLPASSLTQLGAVQSTNWDALKTEAIDLGADFYWLEDQPFQAEIACLEAAGVADRLLVVDLSTPEALRQLQETLRQALQKQQP</sequence>
<dbReference type="Proteomes" id="UP000298471">
    <property type="component" value="Unassembled WGS sequence"/>
</dbReference>
<evidence type="ECO:0000313" key="1">
    <source>
        <dbReference type="EMBL" id="TGE21025.1"/>
    </source>
</evidence>
<evidence type="ECO:0000313" key="2">
    <source>
        <dbReference type="Proteomes" id="UP000298471"/>
    </source>
</evidence>
<organism evidence="1 2">
    <name type="scientific">Hymenobacter metallicola</name>
    <dbReference type="NCBI Taxonomy" id="2563114"/>
    <lineage>
        <taxon>Bacteria</taxon>
        <taxon>Pseudomonadati</taxon>
        <taxon>Bacteroidota</taxon>
        <taxon>Cytophagia</taxon>
        <taxon>Cytophagales</taxon>
        <taxon>Hymenobacteraceae</taxon>
        <taxon>Hymenobacter</taxon>
    </lineage>
</organism>
<evidence type="ECO:0008006" key="3">
    <source>
        <dbReference type="Google" id="ProtNLM"/>
    </source>
</evidence>
<comment type="caution">
    <text evidence="1">The sequence shown here is derived from an EMBL/GenBank/DDBJ whole genome shotgun (WGS) entry which is preliminary data.</text>
</comment>
<keyword evidence="2" id="KW-1185">Reference proteome</keyword>
<gene>
    <name evidence="1" type="ORF">E5K02_25005</name>
</gene>
<proteinExistence type="predicted"/>
<accession>A0A4Z0PU59</accession>
<dbReference type="OrthoDB" id="883890at2"/>
<protein>
    <recommendedName>
        <fullName evidence="3">Hydrolase</fullName>
    </recommendedName>
</protein>
<reference evidence="1 2" key="1">
    <citation type="submission" date="2019-04" db="EMBL/GenBank/DDBJ databases">
        <authorList>
            <person name="Feng G."/>
            <person name="Zhang J."/>
            <person name="Zhu H."/>
        </authorList>
    </citation>
    <scope>NUCLEOTIDE SEQUENCE [LARGE SCALE GENOMIC DNA]</scope>
    <source>
        <strain evidence="1 2">9PBR-1</strain>
    </source>
</reference>
<dbReference type="RefSeq" id="WP_135399210.1">
    <property type="nucleotide sequence ID" value="NZ_SRMB01000008.1"/>
</dbReference>